<dbReference type="InterPro" id="IPR000719">
    <property type="entry name" value="Prot_kinase_dom"/>
</dbReference>
<dbReference type="OrthoDB" id="5581784at2759"/>
<keyword evidence="1" id="KW-0547">Nucleotide-binding</keyword>
<feature type="binding site" evidence="1">
    <location>
        <position position="38"/>
    </location>
    <ligand>
        <name>ATP</name>
        <dbReference type="ChEBI" id="CHEBI:30616"/>
    </ligand>
</feature>
<name>A0A9P6PUK2_9FUNG</name>
<proteinExistence type="predicted"/>
<accession>A0A9P6PUK2</accession>
<dbReference type="PROSITE" id="PS50011">
    <property type="entry name" value="PROTEIN_KINASE_DOM"/>
    <property type="match status" value="1"/>
</dbReference>
<dbReference type="InterPro" id="IPR011009">
    <property type="entry name" value="Kinase-like_dom_sf"/>
</dbReference>
<comment type="caution">
    <text evidence="3">The sequence shown here is derived from an EMBL/GenBank/DDBJ whole genome shotgun (WGS) entry which is preliminary data.</text>
</comment>
<reference evidence="3" key="1">
    <citation type="journal article" date="2020" name="Fungal Divers.">
        <title>Resolving the Mortierellaceae phylogeny through synthesis of multi-gene phylogenetics and phylogenomics.</title>
        <authorList>
            <person name="Vandepol N."/>
            <person name="Liber J."/>
            <person name="Desiro A."/>
            <person name="Na H."/>
            <person name="Kennedy M."/>
            <person name="Barry K."/>
            <person name="Grigoriev I.V."/>
            <person name="Miller A.N."/>
            <person name="O'Donnell K."/>
            <person name="Stajich J.E."/>
            <person name="Bonito G."/>
        </authorList>
    </citation>
    <scope>NUCLEOTIDE SEQUENCE</scope>
    <source>
        <strain evidence="3">BC1065</strain>
    </source>
</reference>
<dbReference type="AlphaFoldDB" id="A0A9P6PUK2"/>
<feature type="domain" description="Protein kinase" evidence="2">
    <location>
        <begin position="11"/>
        <end position="90"/>
    </location>
</feature>
<gene>
    <name evidence="3" type="ORF">DFQ27_006841</name>
</gene>
<dbReference type="PANTHER" id="PTHR44329">
    <property type="entry name" value="SERINE/THREONINE-PROTEIN KINASE TNNI3K-RELATED"/>
    <property type="match status" value="1"/>
</dbReference>
<dbReference type="Gene3D" id="3.30.200.20">
    <property type="entry name" value="Phosphorylase Kinase, domain 1"/>
    <property type="match status" value="1"/>
</dbReference>
<dbReference type="Pfam" id="PF00069">
    <property type="entry name" value="Pkinase"/>
    <property type="match status" value="1"/>
</dbReference>
<dbReference type="InterPro" id="IPR017441">
    <property type="entry name" value="Protein_kinase_ATP_BS"/>
</dbReference>
<sequence length="90" mass="10181">MAHYQDVTPTLVKGPPIGSGSYGKVFFGYWNGLPCAIKQISVPSETIEREVALFRNLQYKNITQFYAAFDHTTDNDEKMLLIVMEYAENG</sequence>
<protein>
    <recommendedName>
        <fullName evidence="2">Protein kinase domain-containing protein</fullName>
    </recommendedName>
</protein>
<organism evidence="3 4">
    <name type="scientific">Actinomortierella ambigua</name>
    <dbReference type="NCBI Taxonomy" id="1343610"/>
    <lineage>
        <taxon>Eukaryota</taxon>
        <taxon>Fungi</taxon>
        <taxon>Fungi incertae sedis</taxon>
        <taxon>Mucoromycota</taxon>
        <taxon>Mortierellomycotina</taxon>
        <taxon>Mortierellomycetes</taxon>
        <taxon>Mortierellales</taxon>
        <taxon>Mortierellaceae</taxon>
        <taxon>Actinomortierella</taxon>
    </lineage>
</organism>
<evidence type="ECO:0000313" key="3">
    <source>
        <dbReference type="EMBL" id="KAG0254422.1"/>
    </source>
</evidence>
<feature type="non-terminal residue" evidence="3">
    <location>
        <position position="1"/>
    </location>
</feature>
<dbReference type="InterPro" id="IPR051681">
    <property type="entry name" value="Ser/Thr_Kinases-Pseudokinases"/>
</dbReference>
<dbReference type="SUPFAM" id="SSF56112">
    <property type="entry name" value="Protein kinase-like (PK-like)"/>
    <property type="match status" value="1"/>
</dbReference>
<dbReference type="PROSITE" id="PS00107">
    <property type="entry name" value="PROTEIN_KINASE_ATP"/>
    <property type="match status" value="1"/>
</dbReference>
<evidence type="ECO:0000259" key="2">
    <source>
        <dbReference type="PROSITE" id="PS50011"/>
    </source>
</evidence>
<keyword evidence="4" id="KW-1185">Reference proteome</keyword>
<keyword evidence="1" id="KW-0067">ATP-binding</keyword>
<dbReference type="EMBL" id="JAAAJB010000517">
    <property type="protein sequence ID" value="KAG0254422.1"/>
    <property type="molecule type" value="Genomic_DNA"/>
</dbReference>
<dbReference type="GO" id="GO:0004674">
    <property type="term" value="F:protein serine/threonine kinase activity"/>
    <property type="evidence" value="ECO:0007669"/>
    <property type="project" value="TreeGrafter"/>
</dbReference>
<evidence type="ECO:0000256" key="1">
    <source>
        <dbReference type="PROSITE-ProRule" id="PRU10141"/>
    </source>
</evidence>
<dbReference type="GO" id="GO:0005524">
    <property type="term" value="F:ATP binding"/>
    <property type="evidence" value="ECO:0007669"/>
    <property type="project" value="UniProtKB-UniRule"/>
</dbReference>
<dbReference type="Proteomes" id="UP000807716">
    <property type="component" value="Unassembled WGS sequence"/>
</dbReference>
<evidence type="ECO:0000313" key="4">
    <source>
        <dbReference type="Proteomes" id="UP000807716"/>
    </source>
</evidence>